<feature type="transmembrane region" description="Helical" evidence="1">
    <location>
        <begin position="48"/>
        <end position="67"/>
    </location>
</feature>
<feature type="transmembrane region" description="Helical" evidence="1">
    <location>
        <begin position="76"/>
        <end position="96"/>
    </location>
</feature>
<dbReference type="InterPro" id="IPR019251">
    <property type="entry name" value="DUF2231_TM"/>
</dbReference>
<reference evidence="3 4" key="1">
    <citation type="journal article" date="2014" name="Genome Announc.">
        <title>Draft Genome Sequence of the Antitrypanosomally Active Sponge-Associated Bacterium Actinokineospora sp. Strain EG49.</title>
        <authorList>
            <person name="Harjes J."/>
            <person name="Ryu T."/>
            <person name="Abdelmohsen U.R."/>
            <person name="Moitinho-Silva L."/>
            <person name="Horn H."/>
            <person name="Ravasi T."/>
            <person name="Hentschel U."/>
        </authorList>
    </citation>
    <scope>NUCLEOTIDE SEQUENCE [LARGE SCALE GENOMIC DNA]</scope>
    <source>
        <strain evidence="3 4">EG49</strain>
    </source>
</reference>
<gene>
    <name evidence="3" type="ORF">UO65_6497</name>
</gene>
<dbReference type="RefSeq" id="WP_035290421.1">
    <property type="nucleotide sequence ID" value="NZ_AYXG01000246.1"/>
</dbReference>
<evidence type="ECO:0000313" key="3">
    <source>
        <dbReference type="EMBL" id="EWC58236.1"/>
    </source>
</evidence>
<evidence type="ECO:0000259" key="2">
    <source>
        <dbReference type="Pfam" id="PF09990"/>
    </source>
</evidence>
<accession>W7INV3</accession>
<dbReference type="eggNOG" id="COG4244">
    <property type="taxonomic scope" value="Bacteria"/>
</dbReference>
<proteinExistence type="predicted"/>
<keyword evidence="4" id="KW-1185">Reference proteome</keyword>
<evidence type="ECO:0000313" key="4">
    <source>
        <dbReference type="Proteomes" id="UP000019277"/>
    </source>
</evidence>
<keyword evidence="1" id="KW-1133">Transmembrane helix</keyword>
<name>W7INV3_9PSEU</name>
<dbReference type="Pfam" id="PF09990">
    <property type="entry name" value="DUF2231"/>
    <property type="match status" value="1"/>
</dbReference>
<sequence length="169" mass="17559">MATRDLLSSVESVRALDRVADMLGRVRLPEAVEAALRGRFLGHPVHPILITLPVGTWTAAAVADFLLHDDDTARKLVGIGLAATPAAVLTGLVELATVTDPRGRRVGALHALSNATATVCFLASYRARRRGARKAGVTWSVLGLTAVSVGGALGGHLAYALGAGVHRES</sequence>
<feature type="transmembrane region" description="Helical" evidence="1">
    <location>
        <begin position="137"/>
        <end position="159"/>
    </location>
</feature>
<keyword evidence="1" id="KW-0472">Membrane</keyword>
<dbReference type="Proteomes" id="UP000019277">
    <property type="component" value="Unassembled WGS sequence"/>
</dbReference>
<protein>
    <submittedName>
        <fullName evidence="3">Ferredoxin, 2Fe-2S</fullName>
    </submittedName>
</protein>
<feature type="domain" description="DUF2231" evidence="2">
    <location>
        <begin position="42"/>
        <end position="166"/>
    </location>
</feature>
<organism evidence="3 4">
    <name type="scientific">Actinokineospora spheciospongiae</name>
    <dbReference type="NCBI Taxonomy" id="909613"/>
    <lineage>
        <taxon>Bacteria</taxon>
        <taxon>Bacillati</taxon>
        <taxon>Actinomycetota</taxon>
        <taxon>Actinomycetes</taxon>
        <taxon>Pseudonocardiales</taxon>
        <taxon>Pseudonocardiaceae</taxon>
        <taxon>Actinokineospora</taxon>
    </lineage>
</organism>
<dbReference type="OrthoDB" id="9795104at2"/>
<dbReference type="PATRIC" id="fig|909613.9.peg.6494"/>
<comment type="caution">
    <text evidence="3">The sequence shown here is derived from an EMBL/GenBank/DDBJ whole genome shotgun (WGS) entry which is preliminary data.</text>
</comment>
<evidence type="ECO:0000256" key="1">
    <source>
        <dbReference type="SAM" id="Phobius"/>
    </source>
</evidence>
<dbReference type="AlphaFoldDB" id="W7INV3"/>
<dbReference type="EMBL" id="AYXG01000246">
    <property type="protein sequence ID" value="EWC58236.1"/>
    <property type="molecule type" value="Genomic_DNA"/>
</dbReference>
<dbReference type="STRING" id="909613.UO65_6497"/>
<keyword evidence="1" id="KW-0812">Transmembrane</keyword>
<feature type="transmembrane region" description="Helical" evidence="1">
    <location>
        <begin position="108"/>
        <end position="125"/>
    </location>
</feature>